<organism evidence="1 2">
    <name type="scientific">Leuconostoc lactis</name>
    <dbReference type="NCBI Taxonomy" id="1246"/>
    <lineage>
        <taxon>Bacteria</taxon>
        <taxon>Bacillati</taxon>
        <taxon>Bacillota</taxon>
        <taxon>Bacilli</taxon>
        <taxon>Lactobacillales</taxon>
        <taxon>Lactobacillaceae</taxon>
        <taxon>Leuconostoc</taxon>
    </lineage>
</organism>
<evidence type="ECO:0000313" key="2">
    <source>
        <dbReference type="Proteomes" id="UP000321298"/>
    </source>
</evidence>
<dbReference type="Proteomes" id="UP000321298">
    <property type="component" value="Chromosome"/>
</dbReference>
<dbReference type="GeneID" id="66531616"/>
<evidence type="ECO:0000313" key="1">
    <source>
        <dbReference type="EMBL" id="QEA44123.1"/>
    </source>
</evidence>
<proteinExistence type="predicted"/>
<reference evidence="1 2" key="1">
    <citation type="submission" date="2019-06" db="EMBL/GenBank/DDBJ databases">
        <title>Genome analyses of bacteria isolated from kimchi.</title>
        <authorList>
            <person name="Lee S."/>
            <person name="Ahn S."/>
            <person name="Roh S."/>
        </authorList>
    </citation>
    <scope>NUCLEOTIDE SEQUENCE [LARGE SCALE GENOMIC DNA]</scope>
    <source>
        <strain evidence="1 2">CBA3625</strain>
    </source>
</reference>
<sequence length="77" mass="8738">MAESLINLIQKQASDLENHTTKLVSEIADIAMKNKKTYSEAILELRRNKPVSNSAEEQRLYSLAIEFIKQKAMSNSI</sequence>
<protein>
    <submittedName>
        <fullName evidence="1">Uncharacterized protein</fullName>
    </submittedName>
</protein>
<accession>A0AAP9JAX3</accession>
<name>A0AAP9JAX3_LEULA</name>
<keyword evidence="2" id="KW-1185">Reference proteome</keyword>
<gene>
    <name evidence="1" type="ORF">FGL83_05360</name>
</gene>
<dbReference type="RefSeq" id="WP_147001037.1">
    <property type="nucleotide sequence ID" value="NZ_CP042387.1"/>
</dbReference>
<dbReference type="EMBL" id="CP042387">
    <property type="protein sequence ID" value="QEA44123.1"/>
    <property type="molecule type" value="Genomic_DNA"/>
</dbReference>
<dbReference type="AlphaFoldDB" id="A0AAP9JAX3"/>